<keyword evidence="2" id="KW-1185">Reference proteome</keyword>
<sequence>MKTIHMKSIHKRTKSSKRMATLLRLAQRGRAKLLSTFFPCPLPRAKEYDLPQGPSEKPTAQQQPPHGLCGEALVLASQLHGETFPLPNLWKVFSEWPLAANQHAKRLEGLVNSLLERIITNERKLKALKQADFARLISLWYPDADWPELEIATAYSVWIFVWDDEVDAGDTDVSNDEELARAYYQKSLNTVRRLLDLDPSSTITSTINEKIDHQLQKSTATEVKEEELHINMALFSDVGYGMRTATDIVQRERFFRELENFMVQVGVEHGHRMRGTIPSLEKYMEIRSGSVGCAPQIAITDYMLKIRLPESVMEGAAMKALWKETVIICLILNDIYSVQKEIAQGSLFNIVPVMYKNCLPEKQSLSTVSHEIEIALQESMKRFEEAAASLGQTASGDEHLGKDVQSFIKWCRYFITGVLQWSLESRRYGMAECRHEDGSLSIVL</sequence>
<organism evidence="1 2">
    <name type="scientific">Hypoxylon rubiginosum</name>
    <dbReference type="NCBI Taxonomy" id="110542"/>
    <lineage>
        <taxon>Eukaryota</taxon>
        <taxon>Fungi</taxon>
        <taxon>Dikarya</taxon>
        <taxon>Ascomycota</taxon>
        <taxon>Pezizomycotina</taxon>
        <taxon>Sordariomycetes</taxon>
        <taxon>Xylariomycetidae</taxon>
        <taxon>Xylariales</taxon>
        <taxon>Hypoxylaceae</taxon>
        <taxon>Hypoxylon</taxon>
    </lineage>
</organism>
<gene>
    <name evidence="1" type="ORF">F4821DRAFT_224246</name>
</gene>
<proteinExistence type="predicted"/>
<accession>A0ACC0DJF0</accession>
<evidence type="ECO:0000313" key="1">
    <source>
        <dbReference type="EMBL" id="KAI6092526.1"/>
    </source>
</evidence>
<reference evidence="1 2" key="1">
    <citation type="journal article" date="2022" name="New Phytol.">
        <title>Ecological generalism drives hyperdiversity of secondary metabolite gene clusters in xylarialean endophytes.</title>
        <authorList>
            <person name="Franco M.E.E."/>
            <person name="Wisecaver J.H."/>
            <person name="Arnold A.E."/>
            <person name="Ju Y.M."/>
            <person name="Slot J.C."/>
            <person name="Ahrendt S."/>
            <person name="Moore L.P."/>
            <person name="Eastman K.E."/>
            <person name="Scott K."/>
            <person name="Konkel Z."/>
            <person name="Mondo S.J."/>
            <person name="Kuo A."/>
            <person name="Hayes R.D."/>
            <person name="Haridas S."/>
            <person name="Andreopoulos B."/>
            <person name="Riley R."/>
            <person name="LaButti K."/>
            <person name="Pangilinan J."/>
            <person name="Lipzen A."/>
            <person name="Amirebrahimi M."/>
            <person name="Yan J."/>
            <person name="Adam C."/>
            <person name="Keymanesh K."/>
            <person name="Ng V."/>
            <person name="Louie K."/>
            <person name="Northen T."/>
            <person name="Drula E."/>
            <person name="Henrissat B."/>
            <person name="Hsieh H.M."/>
            <person name="Youens-Clark K."/>
            <person name="Lutzoni F."/>
            <person name="Miadlikowska J."/>
            <person name="Eastwood D.C."/>
            <person name="Hamelin R.C."/>
            <person name="Grigoriev I.V."/>
            <person name="U'Ren J.M."/>
        </authorList>
    </citation>
    <scope>NUCLEOTIDE SEQUENCE [LARGE SCALE GENOMIC DNA]</scope>
    <source>
        <strain evidence="1 2">ER1909</strain>
    </source>
</reference>
<evidence type="ECO:0000313" key="2">
    <source>
        <dbReference type="Proteomes" id="UP001497680"/>
    </source>
</evidence>
<comment type="caution">
    <text evidence="1">The sequence shown here is derived from an EMBL/GenBank/DDBJ whole genome shotgun (WGS) entry which is preliminary data.</text>
</comment>
<dbReference type="EMBL" id="MU394283">
    <property type="protein sequence ID" value="KAI6092526.1"/>
    <property type="molecule type" value="Genomic_DNA"/>
</dbReference>
<name>A0ACC0DJF0_9PEZI</name>
<dbReference type="Proteomes" id="UP001497680">
    <property type="component" value="Unassembled WGS sequence"/>
</dbReference>
<protein>
    <submittedName>
        <fullName evidence="1">Terpenoid synthase</fullName>
    </submittedName>
</protein>